<evidence type="ECO:0000256" key="2">
    <source>
        <dbReference type="SAM" id="Phobius"/>
    </source>
</evidence>
<gene>
    <name evidence="3" type="ORF">PG996_001538</name>
</gene>
<reference evidence="3 4" key="1">
    <citation type="submission" date="2023-01" db="EMBL/GenBank/DDBJ databases">
        <title>Analysis of 21 Apiospora genomes using comparative genomics revels a genus with tremendous synthesis potential of carbohydrate active enzymes and secondary metabolites.</title>
        <authorList>
            <person name="Sorensen T."/>
        </authorList>
    </citation>
    <scope>NUCLEOTIDE SEQUENCE [LARGE SCALE GENOMIC DNA]</scope>
    <source>
        <strain evidence="3 4">CBS 83171</strain>
    </source>
</reference>
<keyword evidence="2" id="KW-0472">Membrane</keyword>
<keyword evidence="4" id="KW-1185">Reference proteome</keyword>
<comment type="caution">
    <text evidence="3">The sequence shown here is derived from an EMBL/GenBank/DDBJ whole genome shotgun (WGS) entry which is preliminary data.</text>
</comment>
<keyword evidence="2" id="KW-0812">Transmembrane</keyword>
<evidence type="ECO:0000313" key="3">
    <source>
        <dbReference type="EMBL" id="KAK8082757.1"/>
    </source>
</evidence>
<feature type="region of interest" description="Disordered" evidence="1">
    <location>
        <begin position="114"/>
        <end position="133"/>
    </location>
</feature>
<evidence type="ECO:0000256" key="1">
    <source>
        <dbReference type="SAM" id="MobiDB-lite"/>
    </source>
</evidence>
<organism evidence="3 4">
    <name type="scientific">Apiospora saccharicola</name>
    <dbReference type="NCBI Taxonomy" id="335842"/>
    <lineage>
        <taxon>Eukaryota</taxon>
        <taxon>Fungi</taxon>
        <taxon>Dikarya</taxon>
        <taxon>Ascomycota</taxon>
        <taxon>Pezizomycotina</taxon>
        <taxon>Sordariomycetes</taxon>
        <taxon>Xylariomycetidae</taxon>
        <taxon>Amphisphaeriales</taxon>
        <taxon>Apiosporaceae</taxon>
        <taxon>Apiospora</taxon>
    </lineage>
</organism>
<name>A0ABR1WGY1_9PEZI</name>
<feature type="transmembrane region" description="Helical" evidence="2">
    <location>
        <begin position="140"/>
        <end position="163"/>
    </location>
</feature>
<sequence>MVGVQDHGDLQPGLEIVQQRNGDYAPEVALPDHGWIYPVHDANEQQKVLPGGIIQQRLLQQTGQEQHYAQDFNAKHPSLQGNHFLTTPEVVNHGVPEAAPEIAPISAMGSVGRSEYGGYQGPSGEVSTNSPPRKRSRRKIIILAIVVVVIIIGAVVGGVVVGLRSRNSG</sequence>
<evidence type="ECO:0000313" key="4">
    <source>
        <dbReference type="Proteomes" id="UP001446871"/>
    </source>
</evidence>
<protein>
    <submittedName>
        <fullName evidence="3">Uncharacterized protein</fullName>
    </submittedName>
</protein>
<dbReference type="EMBL" id="JAQQWM010000001">
    <property type="protein sequence ID" value="KAK8082757.1"/>
    <property type="molecule type" value="Genomic_DNA"/>
</dbReference>
<proteinExistence type="predicted"/>
<dbReference type="Proteomes" id="UP001446871">
    <property type="component" value="Unassembled WGS sequence"/>
</dbReference>
<accession>A0ABR1WGY1</accession>
<keyword evidence="2" id="KW-1133">Transmembrane helix</keyword>